<dbReference type="SUPFAM" id="SSF46689">
    <property type="entry name" value="Homeodomain-like"/>
    <property type="match status" value="1"/>
</dbReference>
<keyword evidence="4 9" id="KW-0238">DNA-binding</keyword>
<dbReference type="EMBL" id="CM002922">
    <property type="protein sequence ID" value="KGN63872.1"/>
    <property type="molecule type" value="Genomic_DNA"/>
</dbReference>
<keyword evidence="5 9" id="KW-0371">Homeobox</keyword>
<dbReference type="GO" id="GO:0099402">
    <property type="term" value="P:plant organ development"/>
    <property type="evidence" value="ECO:0007669"/>
    <property type="project" value="InterPro"/>
</dbReference>
<dbReference type="AlphaFoldDB" id="A0A0A0LSV4"/>
<dbReference type="GO" id="GO:0005634">
    <property type="term" value="C:nucleus"/>
    <property type="evidence" value="ECO:0007669"/>
    <property type="project" value="UniProtKB-SubCell"/>
</dbReference>
<name>A0A0A0LSV4_CUCSA</name>
<dbReference type="FunFam" id="1.10.10.60:FF:000146">
    <property type="entry name" value="WUSCHEL-related homeobox 4"/>
    <property type="match status" value="1"/>
</dbReference>
<evidence type="ECO:0000256" key="5">
    <source>
        <dbReference type="ARBA" id="ARBA00023155"/>
    </source>
</evidence>
<dbReference type="STRING" id="3659.A0A0A0LSV4"/>
<dbReference type="PANTHER" id="PTHR45940">
    <property type="entry name" value="WUSCHEL-RELATED HOMEOBOX 1-RELATED"/>
    <property type="match status" value="1"/>
</dbReference>
<reference evidence="13 14" key="3">
    <citation type="journal article" date="2010" name="BMC Genomics">
        <title>Transcriptome sequencing and comparative analysis of cucumber flowers with different sex types.</title>
        <authorList>
            <person name="Guo S."/>
            <person name="Zheng Y."/>
            <person name="Joung J.G."/>
            <person name="Liu S."/>
            <person name="Zhang Z."/>
            <person name="Crasta O.R."/>
            <person name="Sobral B.W."/>
            <person name="Xu Y."/>
            <person name="Huang S."/>
            <person name="Fei Z."/>
        </authorList>
    </citation>
    <scope>NUCLEOTIDE SEQUENCE [LARGE SCALE GENOMIC DNA]</scope>
    <source>
        <strain evidence="14">cv. 9930</strain>
    </source>
</reference>
<feature type="compositionally biased region" description="Basic and acidic residues" evidence="11">
    <location>
        <begin position="162"/>
        <end position="178"/>
    </location>
</feature>
<dbReference type="GO" id="GO:0003677">
    <property type="term" value="F:DNA binding"/>
    <property type="evidence" value="ECO:0007669"/>
    <property type="project" value="UniProtKB-UniRule"/>
</dbReference>
<comment type="similarity">
    <text evidence="8">Belongs to the WUS homeobox family.</text>
</comment>
<dbReference type="GO" id="GO:0003700">
    <property type="term" value="F:DNA-binding transcription factor activity"/>
    <property type="evidence" value="ECO:0007669"/>
    <property type="project" value="InterPro"/>
</dbReference>
<accession>A0A0A0LSV4</accession>
<keyword evidence="2" id="KW-0217">Developmental protein</keyword>
<organism evidence="13 14">
    <name type="scientific">Cucumis sativus</name>
    <name type="common">Cucumber</name>
    <dbReference type="NCBI Taxonomy" id="3659"/>
    <lineage>
        <taxon>Eukaryota</taxon>
        <taxon>Viridiplantae</taxon>
        <taxon>Streptophyta</taxon>
        <taxon>Embryophyta</taxon>
        <taxon>Tracheophyta</taxon>
        <taxon>Spermatophyta</taxon>
        <taxon>Magnoliopsida</taxon>
        <taxon>eudicotyledons</taxon>
        <taxon>Gunneridae</taxon>
        <taxon>Pentapetalae</taxon>
        <taxon>rosids</taxon>
        <taxon>fabids</taxon>
        <taxon>Cucurbitales</taxon>
        <taxon>Cucurbitaceae</taxon>
        <taxon>Benincaseae</taxon>
        <taxon>Cucumis</taxon>
    </lineage>
</organism>
<evidence type="ECO:0000256" key="1">
    <source>
        <dbReference type="ARBA" id="ARBA00004123"/>
    </source>
</evidence>
<evidence type="ECO:0000256" key="9">
    <source>
        <dbReference type="PROSITE-ProRule" id="PRU00108"/>
    </source>
</evidence>
<evidence type="ECO:0000256" key="8">
    <source>
        <dbReference type="ARBA" id="ARBA00024040"/>
    </source>
</evidence>
<dbReference type="CDD" id="cd00086">
    <property type="entry name" value="homeodomain"/>
    <property type="match status" value="1"/>
</dbReference>
<reference evidence="13 14" key="2">
    <citation type="journal article" date="2009" name="PLoS ONE">
        <title>An integrated genetic and cytogenetic map of the cucumber genome.</title>
        <authorList>
            <person name="Ren Y."/>
            <person name="Zhang Z."/>
            <person name="Liu J."/>
            <person name="Staub J.E."/>
            <person name="Han Y."/>
            <person name="Cheng Z."/>
            <person name="Li X."/>
            <person name="Lu J."/>
            <person name="Miao H."/>
            <person name="Kang H."/>
            <person name="Xie B."/>
            <person name="Gu X."/>
            <person name="Wang X."/>
            <person name="Du Y."/>
            <person name="Jin W."/>
            <person name="Huang S."/>
        </authorList>
    </citation>
    <scope>NUCLEOTIDE SEQUENCE [LARGE SCALE GENOMIC DNA]</scope>
    <source>
        <strain evidence="14">cv. 9930</strain>
    </source>
</reference>
<evidence type="ECO:0000313" key="13">
    <source>
        <dbReference type="EMBL" id="KGN63872.1"/>
    </source>
</evidence>
<dbReference type="PROSITE" id="PS50071">
    <property type="entry name" value="HOMEOBOX_2"/>
    <property type="match status" value="1"/>
</dbReference>
<comment type="subcellular location">
    <subcellularLocation>
        <location evidence="1 9 10">Nucleus</location>
    </subcellularLocation>
</comment>
<evidence type="ECO:0000256" key="4">
    <source>
        <dbReference type="ARBA" id="ARBA00023125"/>
    </source>
</evidence>
<keyword evidence="3" id="KW-0805">Transcription regulation</keyword>
<reference evidence="13 14" key="1">
    <citation type="journal article" date="2009" name="Nat. Genet.">
        <title>The genome of the cucumber, Cucumis sativus L.</title>
        <authorList>
            <person name="Huang S."/>
            <person name="Li R."/>
            <person name="Zhang Z."/>
            <person name="Li L."/>
            <person name="Gu X."/>
            <person name="Fan W."/>
            <person name="Lucas W.J."/>
            <person name="Wang X."/>
            <person name="Xie B."/>
            <person name="Ni P."/>
            <person name="Ren Y."/>
            <person name="Zhu H."/>
            <person name="Li J."/>
            <person name="Lin K."/>
            <person name="Jin W."/>
            <person name="Fei Z."/>
            <person name="Li G."/>
            <person name="Staub J."/>
            <person name="Kilian A."/>
            <person name="van der Vossen E.A."/>
            <person name="Wu Y."/>
            <person name="Guo J."/>
            <person name="He J."/>
            <person name="Jia Z."/>
            <person name="Ren Y."/>
            <person name="Tian G."/>
            <person name="Lu Y."/>
            <person name="Ruan J."/>
            <person name="Qian W."/>
            <person name="Wang M."/>
            <person name="Huang Q."/>
            <person name="Li B."/>
            <person name="Xuan Z."/>
            <person name="Cao J."/>
            <person name="Asan"/>
            <person name="Wu Z."/>
            <person name="Zhang J."/>
            <person name="Cai Q."/>
            <person name="Bai Y."/>
            <person name="Zhao B."/>
            <person name="Han Y."/>
            <person name="Li Y."/>
            <person name="Li X."/>
            <person name="Wang S."/>
            <person name="Shi Q."/>
            <person name="Liu S."/>
            <person name="Cho W.K."/>
            <person name="Kim J.Y."/>
            <person name="Xu Y."/>
            <person name="Heller-Uszynska K."/>
            <person name="Miao H."/>
            <person name="Cheng Z."/>
            <person name="Zhang S."/>
            <person name="Wu J."/>
            <person name="Yang Y."/>
            <person name="Kang H."/>
            <person name="Li M."/>
            <person name="Liang H."/>
            <person name="Ren X."/>
            <person name="Shi Z."/>
            <person name="Wen M."/>
            <person name="Jian M."/>
            <person name="Yang H."/>
            <person name="Zhang G."/>
            <person name="Yang Z."/>
            <person name="Chen R."/>
            <person name="Liu S."/>
            <person name="Li J."/>
            <person name="Ma L."/>
            <person name="Liu H."/>
            <person name="Zhou Y."/>
            <person name="Zhao J."/>
            <person name="Fang X."/>
            <person name="Li G."/>
            <person name="Fang L."/>
            <person name="Li Y."/>
            <person name="Liu D."/>
            <person name="Zheng H."/>
            <person name="Zhang Y."/>
            <person name="Qin N."/>
            <person name="Li Z."/>
            <person name="Yang G."/>
            <person name="Yang S."/>
            <person name="Bolund L."/>
            <person name="Kristiansen K."/>
            <person name="Zheng H."/>
            <person name="Li S."/>
            <person name="Zhang X."/>
            <person name="Yang H."/>
            <person name="Wang J."/>
            <person name="Sun R."/>
            <person name="Zhang B."/>
            <person name="Jiang S."/>
            <person name="Wang J."/>
            <person name="Du Y."/>
            <person name="Li S."/>
        </authorList>
    </citation>
    <scope>NUCLEOTIDE SEQUENCE [LARGE SCALE GENOMIC DNA]</scope>
    <source>
        <strain evidence="14">cv. 9930</strain>
    </source>
</reference>
<protein>
    <recommendedName>
        <fullName evidence="12">Homeobox domain-containing protein</fullName>
    </recommendedName>
</protein>
<feature type="DNA-binding region" description="Homeobox" evidence="9">
    <location>
        <begin position="98"/>
        <end position="152"/>
    </location>
</feature>
<feature type="domain" description="Homeobox" evidence="12">
    <location>
        <begin position="96"/>
        <end position="151"/>
    </location>
</feature>
<feature type="region of interest" description="Disordered" evidence="11">
    <location>
        <begin position="149"/>
        <end position="191"/>
    </location>
</feature>
<evidence type="ECO:0000256" key="7">
    <source>
        <dbReference type="ARBA" id="ARBA00023242"/>
    </source>
</evidence>
<gene>
    <name evidence="13" type="ORF">Csa_1G025040</name>
</gene>
<dbReference type="InterPro" id="IPR009057">
    <property type="entry name" value="Homeodomain-like_sf"/>
</dbReference>
<keyword evidence="7 9" id="KW-0539">Nucleus</keyword>
<dbReference type="Gene3D" id="1.10.10.60">
    <property type="entry name" value="Homeodomain-like"/>
    <property type="match status" value="1"/>
</dbReference>
<dbReference type="eggNOG" id="ENOG502QVAV">
    <property type="taxonomic scope" value="Eukaryota"/>
</dbReference>
<evidence type="ECO:0000256" key="3">
    <source>
        <dbReference type="ARBA" id="ARBA00023015"/>
    </source>
</evidence>
<proteinExistence type="inferred from homology"/>
<dbReference type="PANTHER" id="PTHR45940:SF13">
    <property type="entry name" value="WUSCHEL-RELATED HOMEOBOX 1"/>
    <property type="match status" value="1"/>
</dbReference>
<keyword evidence="6" id="KW-0804">Transcription</keyword>
<dbReference type="InterPro" id="IPR044555">
    <property type="entry name" value="WUSCHEL-like"/>
</dbReference>
<evidence type="ECO:0000256" key="10">
    <source>
        <dbReference type="RuleBase" id="RU000682"/>
    </source>
</evidence>
<dbReference type="OrthoDB" id="1896656at2759"/>
<evidence type="ECO:0000256" key="2">
    <source>
        <dbReference type="ARBA" id="ARBA00022473"/>
    </source>
</evidence>
<dbReference type="Gramene" id="KGN63872">
    <property type="protein sequence ID" value="KGN63872"/>
    <property type="gene ID" value="Csa_1G025040"/>
</dbReference>
<keyword evidence="14" id="KW-1185">Reference proteome</keyword>
<evidence type="ECO:0000256" key="6">
    <source>
        <dbReference type="ARBA" id="ARBA00023163"/>
    </source>
</evidence>
<dbReference type="Pfam" id="PF00046">
    <property type="entry name" value="Homeodomain"/>
    <property type="match status" value="1"/>
</dbReference>
<evidence type="ECO:0000313" key="14">
    <source>
        <dbReference type="Proteomes" id="UP000029981"/>
    </source>
</evidence>
<dbReference type="KEGG" id="csv:105434593"/>
<dbReference type="InterPro" id="IPR001356">
    <property type="entry name" value="HD"/>
</dbReference>
<evidence type="ECO:0000256" key="11">
    <source>
        <dbReference type="SAM" id="MobiDB-lite"/>
    </source>
</evidence>
<dbReference type="SMART" id="SM00389">
    <property type="entry name" value="HOX"/>
    <property type="match status" value="1"/>
</dbReference>
<dbReference type="Proteomes" id="UP000029981">
    <property type="component" value="Chromosome 1"/>
</dbReference>
<reference evidence="13 14" key="4">
    <citation type="journal article" date="2011" name="BMC Genomics">
        <title>RNA-Seq improves annotation of protein-coding genes in the cucumber genome.</title>
        <authorList>
            <person name="Li Z."/>
            <person name="Zhang Z."/>
            <person name="Yan P."/>
            <person name="Huang S."/>
            <person name="Fei Z."/>
            <person name="Lin K."/>
        </authorList>
    </citation>
    <scope>NUCLEOTIDE SEQUENCE [LARGE SCALE GENOMIC DNA]</scope>
    <source>
        <strain evidence="14">cv. 9930</strain>
    </source>
</reference>
<sequence length="334" mass="39122">MWTLGYDDNGGEFCFSEATAFHGARKLRPLVPRPLLSLRANGRRPNFSSQYYHIGNVLDEERKRDQYLLNNEKSSSSSSTTSSTPIVVSSSRWNPTVEQLRILEELYRRGTRTPSADQIQHITAQLRRFGKIEGKNVFYWFQNHKARERQKRRRQTAADQTKYSEREKEEYEIEETKTKCRWPGTPTPPSTATLLSQECTETQRRRTKLVELEEEEEEETRRESVERDETWNCQLINPTRKTQHLNSVVESHNEDRGHNVVIDDINDGDKDSKAMTLQLFPLRSTKFYKYDGEREGRRDGRSRSEIMSNSDVTKSFTLSPSCSFQFFEFLPLKN</sequence>
<evidence type="ECO:0000259" key="12">
    <source>
        <dbReference type="PROSITE" id="PS50071"/>
    </source>
</evidence>